<feature type="region of interest" description="Disordered" evidence="1">
    <location>
        <begin position="59"/>
        <end position="93"/>
    </location>
</feature>
<sequence>MLSCAFINEGARGDLCRKVVDWCRPSLALALLLRSLPGRYLAASLAITLSTMSYRQVSQEYGDESDEEIELRPTSSGPRHLGPPTALDRLSSTAAPPCSSGTWQLLLFLVGLIGVYFYGVHEGKSGEIGSSSSASSNNGASDPFKTFHPESEDTDDTPSPTVPAITEGTFTMEKLLATRSEVEKLLSMLETYYTNADQTKNMLLNAWTAPWDFDSIDETTSNGQRILKLVDTMARALVTDDQTTFLMGGIGSSVMAGHDNCHYDAYQNQMERTFGSVWEKAGMEFVFQNAGEGGGCGDSHENQVFCVKQNVSPNVDIVHYEWTYFEHGGAAAQHEQMIRWTQMLPKQPPVHIFNTGLLKPGLNNDDRFADHYAKYGFNTWYQNTGFLNGGHDYESEKQQDPPLDRFAWGQHGDGYHERTRYGELETDEVRRESLGVVNRNWHPGPMGFQLTADAFSYVYAKAIHKALELIEKDMNDGNDPRDKWSASERPMMLKRDLPEPLVCDPLYCTLDDPPGCLNFELPTYGSWGPRIEDPTDNLNPHLGEVQKWTMWQEPKDFWNLVAKEDIQYYKDRDDKEICRHLDACGGISAQKAEDGMVVFRLPKMEAGLVVVCVLGQPAETTKNNTAIEFYYNTVKLDPDTFEIWPNPKCLKLLSRFPTSGRESETPTGHAYLAIKVINDMDELTMVLEAADSKDIFSIKTCVTPSN</sequence>
<evidence type="ECO:0000256" key="1">
    <source>
        <dbReference type="SAM" id="MobiDB-lite"/>
    </source>
</evidence>
<dbReference type="Proteomes" id="UP001530400">
    <property type="component" value="Unassembled WGS sequence"/>
</dbReference>
<evidence type="ECO:0000313" key="3">
    <source>
        <dbReference type="Proteomes" id="UP001530400"/>
    </source>
</evidence>
<accession>A0ABD3NIA0</accession>
<reference evidence="2 3" key="1">
    <citation type="submission" date="2024-10" db="EMBL/GenBank/DDBJ databases">
        <title>Updated reference genomes for cyclostephanoid diatoms.</title>
        <authorList>
            <person name="Roberts W.R."/>
            <person name="Alverson A.J."/>
        </authorList>
    </citation>
    <scope>NUCLEOTIDE SEQUENCE [LARGE SCALE GENOMIC DNA]</scope>
    <source>
        <strain evidence="2 3">AJA010-31</strain>
    </source>
</reference>
<feature type="compositionally biased region" description="Low complexity" evidence="1">
    <location>
        <begin position="129"/>
        <end position="141"/>
    </location>
</feature>
<gene>
    <name evidence="2" type="ORF">ACHAWO_003752</name>
</gene>
<protein>
    <submittedName>
        <fullName evidence="2">Uncharacterized protein</fullName>
    </submittedName>
</protein>
<comment type="caution">
    <text evidence="2">The sequence shown here is derived from an EMBL/GenBank/DDBJ whole genome shotgun (WGS) entry which is preliminary data.</text>
</comment>
<dbReference type="EMBL" id="JALLPJ020001149">
    <property type="protein sequence ID" value="KAL3775572.1"/>
    <property type="molecule type" value="Genomic_DNA"/>
</dbReference>
<evidence type="ECO:0000313" key="2">
    <source>
        <dbReference type="EMBL" id="KAL3775572.1"/>
    </source>
</evidence>
<dbReference type="AlphaFoldDB" id="A0ABD3NIA0"/>
<proteinExistence type="predicted"/>
<feature type="region of interest" description="Disordered" evidence="1">
    <location>
        <begin position="128"/>
        <end position="165"/>
    </location>
</feature>
<organism evidence="2 3">
    <name type="scientific">Cyclotella atomus</name>
    <dbReference type="NCBI Taxonomy" id="382360"/>
    <lineage>
        <taxon>Eukaryota</taxon>
        <taxon>Sar</taxon>
        <taxon>Stramenopiles</taxon>
        <taxon>Ochrophyta</taxon>
        <taxon>Bacillariophyta</taxon>
        <taxon>Coscinodiscophyceae</taxon>
        <taxon>Thalassiosirophycidae</taxon>
        <taxon>Stephanodiscales</taxon>
        <taxon>Stephanodiscaceae</taxon>
        <taxon>Cyclotella</taxon>
    </lineage>
</organism>
<name>A0ABD3NIA0_9STRA</name>
<keyword evidence="3" id="KW-1185">Reference proteome</keyword>